<dbReference type="AlphaFoldDB" id="A0A9K3I0Y5"/>
<organism evidence="1 2">
    <name type="scientific">Helianthus annuus</name>
    <name type="common">Common sunflower</name>
    <dbReference type="NCBI Taxonomy" id="4232"/>
    <lineage>
        <taxon>Eukaryota</taxon>
        <taxon>Viridiplantae</taxon>
        <taxon>Streptophyta</taxon>
        <taxon>Embryophyta</taxon>
        <taxon>Tracheophyta</taxon>
        <taxon>Spermatophyta</taxon>
        <taxon>Magnoliopsida</taxon>
        <taxon>eudicotyledons</taxon>
        <taxon>Gunneridae</taxon>
        <taxon>Pentapetalae</taxon>
        <taxon>asterids</taxon>
        <taxon>campanulids</taxon>
        <taxon>Asterales</taxon>
        <taxon>Asteraceae</taxon>
        <taxon>Asteroideae</taxon>
        <taxon>Heliantheae alliance</taxon>
        <taxon>Heliantheae</taxon>
        <taxon>Helianthus</taxon>
    </lineage>
</organism>
<evidence type="ECO:0000313" key="2">
    <source>
        <dbReference type="Proteomes" id="UP000215914"/>
    </source>
</evidence>
<accession>A0A9K3I0Y5</accession>
<dbReference type="Proteomes" id="UP000215914">
    <property type="component" value="Unassembled WGS sequence"/>
</dbReference>
<reference evidence="1" key="1">
    <citation type="journal article" date="2017" name="Nature">
        <title>The sunflower genome provides insights into oil metabolism, flowering and Asterid evolution.</title>
        <authorList>
            <person name="Badouin H."/>
            <person name="Gouzy J."/>
            <person name="Grassa C.J."/>
            <person name="Murat F."/>
            <person name="Staton S.E."/>
            <person name="Cottret L."/>
            <person name="Lelandais-Briere C."/>
            <person name="Owens G.L."/>
            <person name="Carrere S."/>
            <person name="Mayjonade B."/>
            <person name="Legrand L."/>
            <person name="Gill N."/>
            <person name="Kane N.C."/>
            <person name="Bowers J.E."/>
            <person name="Hubner S."/>
            <person name="Bellec A."/>
            <person name="Berard A."/>
            <person name="Berges H."/>
            <person name="Blanchet N."/>
            <person name="Boniface M.C."/>
            <person name="Brunel D."/>
            <person name="Catrice O."/>
            <person name="Chaidir N."/>
            <person name="Claudel C."/>
            <person name="Donnadieu C."/>
            <person name="Faraut T."/>
            <person name="Fievet G."/>
            <person name="Helmstetter N."/>
            <person name="King M."/>
            <person name="Knapp S.J."/>
            <person name="Lai Z."/>
            <person name="Le Paslier M.C."/>
            <person name="Lippi Y."/>
            <person name="Lorenzon L."/>
            <person name="Mandel J.R."/>
            <person name="Marage G."/>
            <person name="Marchand G."/>
            <person name="Marquand E."/>
            <person name="Bret-Mestries E."/>
            <person name="Morien E."/>
            <person name="Nambeesan S."/>
            <person name="Nguyen T."/>
            <person name="Pegot-Espagnet P."/>
            <person name="Pouilly N."/>
            <person name="Raftis F."/>
            <person name="Sallet E."/>
            <person name="Schiex T."/>
            <person name="Thomas J."/>
            <person name="Vandecasteele C."/>
            <person name="Vares D."/>
            <person name="Vear F."/>
            <person name="Vautrin S."/>
            <person name="Crespi M."/>
            <person name="Mangin B."/>
            <person name="Burke J.M."/>
            <person name="Salse J."/>
            <person name="Munos S."/>
            <person name="Vincourt P."/>
            <person name="Rieseberg L.H."/>
            <person name="Langlade N.B."/>
        </authorList>
    </citation>
    <scope>NUCLEOTIDE SEQUENCE</scope>
    <source>
        <tissue evidence="1">Leaves</tissue>
    </source>
</reference>
<dbReference type="Gramene" id="mRNA:HanXRQr2_Chr10g0459411">
    <property type="protein sequence ID" value="CDS:HanXRQr2_Chr10g0459411.1"/>
    <property type="gene ID" value="HanXRQr2_Chr10g0459411"/>
</dbReference>
<comment type="caution">
    <text evidence="1">The sequence shown here is derived from an EMBL/GenBank/DDBJ whole genome shotgun (WGS) entry which is preliminary data.</text>
</comment>
<protein>
    <submittedName>
        <fullName evidence="1">Uncharacterized protein</fullName>
    </submittedName>
</protein>
<keyword evidence="2" id="KW-1185">Reference proteome</keyword>
<sequence length="60" mass="6297">MALYSSNLLVISLGSSFFEDGPLSFFSFLVCRLGGGGEGSSFMSGIVKPLEISTFGDPRA</sequence>
<dbReference type="EMBL" id="MNCJ02000325">
    <property type="protein sequence ID" value="KAF5788022.1"/>
    <property type="molecule type" value="Genomic_DNA"/>
</dbReference>
<evidence type="ECO:0000313" key="1">
    <source>
        <dbReference type="EMBL" id="KAF5788022.1"/>
    </source>
</evidence>
<reference evidence="1" key="2">
    <citation type="submission" date="2020-06" db="EMBL/GenBank/DDBJ databases">
        <title>Helianthus annuus Genome sequencing and assembly Release 2.</title>
        <authorList>
            <person name="Gouzy J."/>
            <person name="Langlade N."/>
            <person name="Munos S."/>
        </authorList>
    </citation>
    <scope>NUCLEOTIDE SEQUENCE</scope>
    <source>
        <tissue evidence="1">Leaves</tissue>
    </source>
</reference>
<proteinExistence type="predicted"/>
<gene>
    <name evidence="1" type="ORF">HanXRQr2_Chr10g0459411</name>
</gene>
<name>A0A9K3I0Y5_HELAN</name>